<dbReference type="AlphaFoldDB" id="W4JWF3"/>
<proteinExistence type="predicted"/>
<name>W4JWF3_HETIT</name>
<sequence>MYLQLHGAQAAGGRRGPPRSAACTGEDTNRQAGRIERGGVESDRDRDRDRDRNGGGTATGAGLRRGRDCDGGGTATDFGH</sequence>
<gene>
    <name evidence="2" type="ORF">HETIRDRAFT_411164</name>
</gene>
<dbReference type="RefSeq" id="XP_009549910.1">
    <property type="nucleotide sequence ID" value="XM_009551615.1"/>
</dbReference>
<feature type="compositionally biased region" description="Basic and acidic residues" evidence="1">
    <location>
        <begin position="27"/>
        <end position="53"/>
    </location>
</feature>
<organism evidence="2 3">
    <name type="scientific">Heterobasidion irregulare (strain TC 32-1)</name>
    <dbReference type="NCBI Taxonomy" id="747525"/>
    <lineage>
        <taxon>Eukaryota</taxon>
        <taxon>Fungi</taxon>
        <taxon>Dikarya</taxon>
        <taxon>Basidiomycota</taxon>
        <taxon>Agaricomycotina</taxon>
        <taxon>Agaricomycetes</taxon>
        <taxon>Russulales</taxon>
        <taxon>Bondarzewiaceae</taxon>
        <taxon>Heterobasidion</taxon>
        <taxon>Heterobasidion annosum species complex</taxon>
    </lineage>
</organism>
<keyword evidence="3" id="KW-1185">Reference proteome</keyword>
<protein>
    <submittedName>
        <fullName evidence="2">Uncharacterized protein</fullName>
    </submittedName>
</protein>
<evidence type="ECO:0000256" key="1">
    <source>
        <dbReference type="SAM" id="MobiDB-lite"/>
    </source>
</evidence>
<feature type="compositionally biased region" description="Low complexity" evidence="1">
    <location>
        <begin position="7"/>
        <end position="22"/>
    </location>
</feature>
<dbReference type="InParanoid" id="W4JWF3"/>
<dbReference type="HOGENOM" id="CLU_2590062_0_0_1"/>
<dbReference type="KEGG" id="hir:HETIRDRAFT_435843"/>
<feature type="region of interest" description="Disordered" evidence="1">
    <location>
        <begin position="1"/>
        <end position="80"/>
    </location>
</feature>
<evidence type="ECO:0000313" key="2">
    <source>
        <dbReference type="EMBL" id="ETW77893.1"/>
    </source>
</evidence>
<accession>W4JWF3</accession>
<evidence type="ECO:0000313" key="3">
    <source>
        <dbReference type="Proteomes" id="UP000030671"/>
    </source>
</evidence>
<dbReference type="Proteomes" id="UP000030671">
    <property type="component" value="Unassembled WGS sequence"/>
</dbReference>
<dbReference type="EMBL" id="KI925462">
    <property type="protein sequence ID" value="ETW77893.1"/>
    <property type="molecule type" value="Genomic_DNA"/>
</dbReference>
<reference evidence="2 3" key="1">
    <citation type="journal article" date="2012" name="New Phytol.">
        <title>Insight into trade-off between wood decay and parasitism from the genome of a fungal forest pathogen.</title>
        <authorList>
            <person name="Olson A."/>
            <person name="Aerts A."/>
            <person name="Asiegbu F."/>
            <person name="Belbahri L."/>
            <person name="Bouzid O."/>
            <person name="Broberg A."/>
            <person name="Canback B."/>
            <person name="Coutinho P.M."/>
            <person name="Cullen D."/>
            <person name="Dalman K."/>
            <person name="Deflorio G."/>
            <person name="van Diepen L.T."/>
            <person name="Dunand C."/>
            <person name="Duplessis S."/>
            <person name="Durling M."/>
            <person name="Gonthier P."/>
            <person name="Grimwood J."/>
            <person name="Fossdal C.G."/>
            <person name="Hansson D."/>
            <person name="Henrissat B."/>
            <person name="Hietala A."/>
            <person name="Himmelstrand K."/>
            <person name="Hoffmeister D."/>
            <person name="Hogberg N."/>
            <person name="James T.Y."/>
            <person name="Karlsson M."/>
            <person name="Kohler A."/>
            <person name="Kues U."/>
            <person name="Lee Y.H."/>
            <person name="Lin Y.C."/>
            <person name="Lind M."/>
            <person name="Lindquist E."/>
            <person name="Lombard V."/>
            <person name="Lucas S."/>
            <person name="Lunden K."/>
            <person name="Morin E."/>
            <person name="Murat C."/>
            <person name="Park J."/>
            <person name="Raffaello T."/>
            <person name="Rouze P."/>
            <person name="Salamov A."/>
            <person name="Schmutz J."/>
            <person name="Solheim H."/>
            <person name="Stahlberg J."/>
            <person name="Velez H."/>
            <person name="de Vries R.P."/>
            <person name="Wiebenga A."/>
            <person name="Woodward S."/>
            <person name="Yakovlev I."/>
            <person name="Garbelotto M."/>
            <person name="Martin F."/>
            <person name="Grigoriev I.V."/>
            <person name="Stenlid J."/>
        </authorList>
    </citation>
    <scope>NUCLEOTIDE SEQUENCE [LARGE SCALE GENOMIC DNA]</scope>
    <source>
        <strain evidence="2 3">TC 32-1</strain>
    </source>
</reference>